<dbReference type="SUPFAM" id="SSF56574">
    <property type="entry name" value="Serpins"/>
    <property type="match status" value="1"/>
</dbReference>
<dbReference type="InterPro" id="IPR023796">
    <property type="entry name" value="Serpin_dom"/>
</dbReference>
<evidence type="ECO:0000259" key="5">
    <source>
        <dbReference type="SMART" id="SM00093"/>
    </source>
</evidence>
<dbReference type="Proteomes" id="UP000015103">
    <property type="component" value="Unassembled WGS sequence"/>
</dbReference>
<dbReference type="PANTHER" id="PTHR11461:SF211">
    <property type="entry name" value="GH10112P-RELATED"/>
    <property type="match status" value="1"/>
</dbReference>
<name>T1HA03_RHOPR</name>
<protein>
    <submittedName>
        <fullName evidence="6">SERPIN domain-containing protein</fullName>
    </submittedName>
</protein>
<organism evidence="6 7">
    <name type="scientific">Rhodnius prolixus</name>
    <name type="common">Triatomid bug</name>
    <dbReference type="NCBI Taxonomy" id="13249"/>
    <lineage>
        <taxon>Eukaryota</taxon>
        <taxon>Metazoa</taxon>
        <taxon>Ecdysozoa</taxon>
        <taxon>Arthropoda</taxon>
        <taxon>Hexapoda</taxon>
        <taxon>Insecta</taxon>
        <taxon>Pterygota</taxon>
        <taxon>Neoptera</taxon>
        <taxon>Paraneoptera</taxon>
        <taxon>Hemiptera</taxon>
        <taxon>Heteroptera</taxon>
        <taxon>Panheteroptera</taxon>
        <taxon>Cimicomorpha</taxon>
        <taxon>Reduviidae</taxon>
        <taxon>Triatominae</taxon>
        <taxon>Rhodnius</taxon>
    </lineage>
</organism>
<keyword evidence="7" id="KW-1185">Reference proteome</keyword>
<dbReference type="VEuPathDB" id="VectorBase:RPRC000857"/>
<dbReference type="Pfam" id="PF00079">
    <property type="entry name" value="Serpin"/>
    <property type="match status" value="1"/>
</dbReference>
<feature type="domain" description="Serpin" evidence="5">
    <location>
        <begin position="17"/>
        <end position="312"/>
    </location>
</feature>
<dbReference type="EnsemblMetazoa" id="RPRC000857-RA">
    <property type="protein sequence ID" value="RPRC000857-PA"/>
    <property type="gene ID" value="RPRC000857"/>
</dbReference>
<dbReference type="InParanoid" id="T1HA03"/>
<dbReference type="InterPro" id="IPR023795">
    <property type="entry name" value="Serpin_CS"/>
</dbReference>
<dbReference type="InterPro" id="IPR042185">
    <property type="entry name" value="Serpin_sf_2"/>
</dbReference>
<dbReference type="GO" id="GO:0005615">
    <property type="term" value="C:extracellular space"/>
    <property type="evidence" value="ECO:0007669"/>
    <property type="project" value="InterPro"/>
</dbReference>
<reference evidence="6" key="1">
    <citation type="submission" date="2015-05" db="UniProtKB">
        <authorList>
            <consortium name="EnsemblMetazoa"/>
        </authorList>
    </citation>
    <scope>IDENTIFICATION</scope>
</reference>
<dbReference type="eggNOG" id="KOG2392">
    <property type="taxonomic scope" value="Eukaryota"/>
</dbReference>
<dbReference type="Gene3D" id="2.30.39.10">
    <property type="entry name" value="Alpha-1-antitrypsin, domain 1"/>
    <property type="match status" value="1"/>
</dbReference>
<keyword evidence="3" id="KW-0722">Serine protease inhibitor</keyword>
<evidence type="ECO:0000256" key="3">
    <source>
        <dbReference type="ARBA" id="ARBA00022900"/>
    </source>
</evidence>
<dbReference type="GO" id="GO:0004867">
    <property type="term" value="F:serine-type endopeptidase inhibitor activity"/>
    <property type="evidence" value="ECO:0007669"/>
    <property type="project" value="UniProtKB-KW"/>
</dbReference>
<keyword evidence="2" id="KW-0646">Protease inhibitor</keyword>
<evidence type="ECO:0000256" key="4">
    <source>
        <dbReference type="RuleBase" id="RU000411"/>
    </source>
</evidence>
<dbReference type="SMART" id="SM00093">
    <property type="entry name" value="SERPIN"/>
    <property type="match status" value="1"/>
</dbReference>
<dbReference type="STRING" id="13249.T1HA03"/>
<dbReference type="HOGENOM" id="CLU_878020_0_0_1"/>
<dbReference type="EMBL" id="ACPB03005729">
    <property type="status" value="NOT_ANNOTATED_CDS"/>
    <property type="molecule type" value="Genomic_DNA"/>
</dbReference>
<proteinExistence type="inferred from homology"/>
<evidence type="ECO:0000313" key="7">
    <source>
        <dbReference type="Proteomes" id="UP000015103"/>
    </source>
</evidence>
<evidence type="ECO:0000256" key="1">
    <source>
        <dbReference type="ARBA" id="ARBA00009500"/>
    </source>
</evidence>
<dbReference type="InterPro" id="IPR036186">
    <property type="entry name" value="Serpin_sf"/>
</dbReference>
<accession>T1HA03</accession>
<dbReference type="InterPro" id="IPR042178">
    <property type="entry name" value="Serpin_sf_1"/>
</dbReference>
<comment type="similarity">
    <text evidence="1 4">Belongs to the serpin family.</text>
</comment>
<dbReference type="AlphaFoldDB" id="T1HA03"/>
<evidence type="ECO:0000313" key="6">
    <source>
        <dbReference type="EnsemblMetazoa" id="RPRC000857-PA"/>
    </source>
</evidence>
<dbReference type="PROSITE" id="PS00284">
    <property type="entry name" value="SERPIN"/>
    <property type="match status" value="1"/>
</dbReference>
<dbReference type="PANTHER" id="PTHR11461">
    <property type="entry name" value="SERINE PROTEASE INHIBITOR, SERPIN"/>
    <property type="match status" value="1"/>
</dbReference>
<dbReference type="Gene3D" id="3.30.497.10">
    <property type="entry name" value="Antithrombin, subunit I, domain 2"/>
    <property type="match status" value="1"/>
</dbReference>
<evidence type="ECO:0000256" key="2">
    <source>
        <dbReference type="ARBA" id="ARBA00022690"/>
    </source>
</evidence>
<dbReference type="InterPro" id="IPR000215">
    <property type="entry name" value="Serpin_fam"/>
</dbReference>
<sequence>MNALPRSVQKKNKVRLIEFRKTLALKEKQMADTLRICDANEVNIYRLPVLSGADLGGASARRWTANTLRSVAGGRLQQQDDTSPLTDLVLELRTDTGVMSHWKDFDKLAVYTYLTHQPAAEFMTHTGQVVSTPMIPQVGVFRAGYLPRLNSQAVELPLEGDTASLVLIMPDYRDGISEVLVKMLKEKIADIAKSLPRTEAEVSLPQFAMVSTDLDVGKVLRKSGLKQLFSTGKSKSKRGPVKSIKQNAYFATSFVSVNSVSATNTVLAKKLPAKKTKREAVLNKFAFNKPFLFFVFHQPSGLVLLAGLVKTPSQVPK</sequence>